<reference evidence="1 2" key="1">
    <citation type="journal article" date="2019" name="Nat. Plants">
        <title>Genome sequencing of Musa balbisiana reveals subgenome evolution and function divergence in polyploid bananas.</title>
        <authorList>
            <person name="Yao X."/>
        </authorList>
    </citation>
    <scope>NUCLEOTIDE SEQUENCE [LARGE SCALE GENOMIC DNA]</scope>
    <source>
        <strain evidence="2">cv. DH-PKW</strain>
        <tissue evidence="1">Leaves</tissue>
    </source>
</reference>
<dbReference type="Proteomes" id="UP000317650">
    <property type="component" value="Chromosome 5"/>
</dbReference>
<sequence>MVGRGGRNIRVMLMTPTPRDLPWVSLERAMDPPRDPHAPVVIAKRQAEQAGNEKRVVKACVTAGFHVLRFSHQNRRIPTVHRYPSGLSRSAVGTRGKAGGGASVVGFSRTFVVPEDPHFIIHTASIGRPGLGWRFDRRVADPATWNLRRLTRLLPPQFSPPFMCVGTANVDGRRVLPIQRK</sequence>
<keyword evidence="2" id="KW-1185">Reference proteome</keyword>
<dbReference type="EMBL" id="PYDT01000003">
    <property type="protein sequence ID" value="THU68008.1"/>
    <property type="molecule type" value="Genomic_DNA"/>
</dbReference>
<evidence type="ECO:0000313" key="2">
    <source>
        <dbReference type="Proteomes" id="UP000317650"/>
    </source>
</evidence>
<organism evidence="1 2">
    <name type="scientific">Musa balbisiana</name>
    <name type="common">Banana</name>
    <dbReference type="NCBI Taxonomy" id="52838"/>
    <lineage>
        <taxon>Eukaryota</taxon>
        <taxon>Viridiplantae</taxon>
        <taxon>Streptophyta</taxon>
        <taxon>Embryophyta</taxon>
        <taxon>Tracheophyta</taxon>
        <taxon>Spermatophyta</taxon>
        <taxon>Magnoliopsida</taxon>
        <taxon>Liliopsida</taxon>
        <taxon>Zingiberales</taxon>
        <taxon>Musaceae</taxon>
        <taxon>Musa</taxon>
    </lineage>
</organism>
<accession>A0A4S8K067</accession>
<name>A0A4S8K067_MUSBA</name>
<protein>
    <submittedName>
        <fullName evidence="1">Uncharacterized protein</fullName>
    </submittedName>
</protein>
<comment type="caution">
    <text evidence="1">The sequence shown here is derived from an EMBL/GenBank/DDBJ whole genome shotgun (WGS) entry which is preliminary data.</text>
</comment>
<evidence type="ECO:0000313" key="1">
    <source>
        <dbReference type="EMBL" id="THU68008.1"/>
    </source>
</evidence>
<dbReference type="AlphaFoldDB" id="A0A4S8K067"/>
<gene>
    <name evidence="1" type="ORF">C4D60_Mb05t30710</name>
</gene>
<proteinExistence type="predicted"/>